<evidence type="ECO:0000313" key="1">
    <source>
        <dbReference type="EMBL" id="QIW99689.1"/>
    </source>
</evidence>
<accession>A0A6H0XZ52</accession>
<gene>
    <name evidence="1" type="ORF">AMS68_005207</name>
</gene>
<dbReference type="EMBL" id="CP051141">
    <property type="protein sequence ID" value="QIW99689.1"/>
    <property type="molecule type" value="Genomic_DNA"/>
</dbReference>
<dbReference type="Proteomes" id="UP000503462">
    <property type="component" value="Chromosome 3"/>
</dbReference>
<name>A0A6H0XZ52_9PEZI</name>
<organism evidence="1 2">
    <name type="scientific">Peltaster fructicola</name>
    <dbReference type="NCBI Taxonomy" id="286661"/>
    <lineage>
        <taxon>Eukaryota</taxon>
        <taxon>Fungi</taxon>
        <taxon>Dikarya</taxon>
        <taxon>Ascomycota</taxon>
        <taxon>Pezizomycotina</taxon>
        <taxon>Dothideomycetes</taxon>
        <taxon>Dothideomycetes incertae sedis</taxon>
        <taxon>Peltaster</taxon>
    </lineage>
</organism>
<keyword evidence="2" id="KW-1185">Reference proteome</keyword>
<proteinExistence type="predicted"/>
<evidence type="ECO:0000313" key="2">
    <source>
        <dbReference type="Proteomes" id="UP000503462"/>
    </source>
</evidence>
<protein>
    <submittedName>
        <fullName evidence="1">Uncharacterized protein</fullName>
    </submittedName>
</protein>
<sequence length="436" mass="45289">MISSRRHVADKSRIRPCPQSLSSCCQWRVLSSSRHYTTTSKMGNIYSTIPYDAQLNKISVALNCSTPGLQSNPTLEFSTTAPLSGGSGQQIFFSDIAGALILPETFQSLAEGYDSWNVDIDVELLTSNAAPARLVIEQSVTNSVSEPSFYFSANGTDLPLGPITLGPLAESDLTLGQVSFVLTLYNSDGSTGDQTSNICTPDQPAKVISSIAVDSSSGDPVAPSNGNSSNFPVVPLGSKYTNANVPTSCVVYLEDAKLGVPYAGFNFSISATSPVSVTAGSSFNLTDVIAFLTIPPNITYGLDSPLEGSPDPADIQLVLGQFYGVKPPTTGLGLTVANATPATFDLARTDPRSETSQAYLLRTDRLVSANASVALSMPLPLTGSLSAGPFTAGSSGDIISVSVNKLGGYLLSNNGGSASVSCTFGTAVELFSIPVA</sequence>
<reference evidence="1 2" key="1">
    <citation type="journal article" date="2016" name="Sci. Rep.">
        <title>Peltaster fructicola genome reveals evolution from an invasive phytopathogen to an ectophytic parasite.</title>
        <authorList>
            <person name="Xu C."/>
            <person name="Chen H."/>
            <person name="Gleason M.L."/>
            <person name="Xu J.R."/>
            <person name="Liu H."/>
            <person name="Zhang R."/>
            <person name="Sun G."/>
        </authorList>
    </citation>
    <scope>NUCLEOTIDE SEQUENCE [LARGE SCALE GENOMIC DNA]</scope>
    <source>
        <strain evidence="1 2">LNHT1506</strain>
    </source>
</reference>
<dbReference type="AlphaFoldDB" id="A0A6H0XZ52"/>